<name>A0ABU8HKV8_9BACI</name>
<dbReference type="EMBL" id="JBBAXC010000034">
    <property type="protein sequence ID" value="MEI5909658.1"/>
    <property type="molecule type" value="Genomic_DNA"/>
</dbReference>
<sequence>MNPKGKLYYLLGEYSKENYDIKTFCEQFTIIFNNEIDFEELNDLEYRLFSNLSKLTARFSPYDEDLILPNVYYNEQDVKKEVLILQEILNKKN</sequence>
<evidence type="ECO:0000313" key="1">
    <source>
        <dbReference type="EMBL" id="MEI5909658.1"/>
    </source>
</evidence>
<keyword evidence="2" id="KW-1185">Reference proteome</keyword>
<proteinExistence type="predicted"/>
<organism evidence="1 2">
    <name type="scientific">Bacillus spongiae</name>
    <dbReference type="NCBI Taxonomy" id="2683610"/>
    <lineage>
        <taxon>Bacteria</taxon>
        <taxon>Bacillati</taxon>
        <taxon>Bacillota</taxon>
        <taxon>Bacilli</taxon>
        <taxon>Bacillales</taxon>
        <taxon>Bacillaceae</taxon>
        <taxon>Bacillus</taxon>
    </lineage>
</organism>
<evidence type="ECO:0008006" key="3">
    <source>
        <dbReference type="Google" id="ProtNLM"/>
    </source>
</evidence>
<reference evidence="1 2" key="1">
    <citation type="journal article" date="2018" name="J. Microbiol.">
        <title>Bacillus spongiae sp. nov., isolated from sponge of Jeju Island.</title>
        <authorList>
            <person name="Lee G.E."/>
            <person name="Im W.T."/>
            <person name="Park J.S."/>
        </authorList>
    </citation>
    <scope>NUCLEOTIDE SEQUENCE [LARGE SCALE GENOMIC DNA]</scope>
    <source>
        <strain evidence="1 2">135PIL107-10</strain>
    </source>
</reference>
<evidence type="ECO:0000313" key="2">
    <source>
        <dbReference type="Proteomes" id="UP001312865"/>
    </source>
</evidence>
<gene>
    <name evidence="1" type="ORF">WAK64_21930</name>
</gene>
<dbReference type="RefSeq" id="WP_336589101.1">
    <property type="nucleotide sequence ID" value="NZ_JBBAXC010000034.1"/>
</dbReference>
<dbReference type="Proteomes" id="UP001312865">
    <property type="component" value="Unassembled WGS sequence"/>
</dbReference>
<accession>A0ABU8HKV8</accession>
<protein>
    <recommendedName>
        <fullName evidence="3">Colicin D immunity protein domain-containing protein</fullName>
    </recommendedName>
</protein>
<comment type="caution">
    <text evidence="1">The sequence shown here is derived from an EMBL/GenBank/DDBJ whole genome shotgun (WGS) entry which is preliminary data.</text>
</comment>